<dbReference type="RefSeq" id="WP_210228390.1">
    <property type="nucleotide sequence ID" value="NZ_CP076022.1"/>
</dbReference>
<accession>A0A975M7P8</accession>
<sequence length="304" mass="33438">MIIQADGLTLTPQQRKDIEAGLIAMGDPEGTIVATTDFDQAVRTRTGLKKYSSDRGSGAVAAKTVGDHVIINASVLDAQGHGGLERLVAHESGHVVMNSREENGRNYHYLASTQWQWEVIGLAVKGMEEYRIERKLTELGFAPASAAGLDYWDDVLYDTNATLAESVLKDQSVDALTAQIIGGADLLVTTLAYSIGALRNSPNPFNAEELPKYGRQNWDDFVAPTWAQRIKLYESLPVCTEPVAPSAWETKIKEAWSLEQALLESFGWTLSGNGQDQPESFMRTGSDDLFRHRIARLQLQDAEV</sequence>
<dbReference type="EMBL" id="CP076022">
    <property type="protein sequence ID" value="QWC11427.1"/>
    <property type="molecule type" value="Genomic_DNA"/>
</dbReference>
<keyword evidence="3" id="KW-1185">Reference proteome</keyword>
<dbReference type="Proteomes" id="UP000676885">
    <property type="component" value="Chromosome"/>
</dbReference>
<proteinExistence type="predicted"/>
<reference evidence="2 3" key="1">
    <citation type="submission" date="2021-05" db="EMBL/GenBank/DDBJ databases">
        <title>Novel species in genus Arthrobacter.</title>
        <authorList>
            <person name="Zhang G."/>
        </authorList>
    </citation>
    <scope>NUCLEOTIDE SEQUENCE [LARGE SCALE GENOMIC DNA]</scope>
    <source>
        <strain evidence="3">zg-ZUI227</strain>
    </source>
</reference>
<feature type="domain" description="eCIS core" evidence="1">
    <location>
        <begin position="40"/>
        <end position="100"/>
    </location>
</feature>
<dbReference type="InterPro" id="IPR025295">
    <property type="entry name" value="eCIS_core_dom"/>
</dbReference>
<dbReference type="KEGG" id="ajg:KKR91_07730"/>
<evidence type="ECO:0000313" key="3">
    <source>
        <dbReference type="Proteomes" id="UP000676885"/>
    </source>
</evidence>
<dbReference type="Pfam" id="PF13699">
    <property type="entry name" value="eCIS_core"/>
    <property type="match status" value="1"/>
</dbReference>
<evidence type="ECO:0000313" key="2">
    <source>
        <dbReference type="EMBL" id="QWC11427.1"/>
    </source>
</evidence>
<evidence type="ECO:0000259" key="1">
    <source>
        <dbReference type="Pfam" id="PF13699"/>
    </source>
</evidence>
<name>A0A975M7P8_9MICC</name>
<organism evidence="2 3">
    <name type="scientific">Arthrobacter jiangjiafuii</name>
    <dbReference type="NCBI Taxonomy" id="2817475"/>
    <lineage>
        <taxon>Bacteria</taxon>
        <taxon>Bacillati</taxon>
        <taxon>Actinomycetota</taxon>
        <taxon>Actinomycetes</taxon>
        <taxon>Micrococcales</taxon>
        <taxon>Micrococcaceae</taxon>
        <taxon>Arthrobacter</taxon>
    </lineage>
</organism>
<dbReference type="AlphaFoldDB" id="A0A975M7P8"/>
<gene>
    <name evidence="2" type="ORF">KKR91_07730</name>
</gene>
<protein>
    <submittedName>
        <fullName evidence="2">DUF4157 domain-containing protein</fullName>
    </submittedName>
</protein>